<dbReference type="SMART" id="SM00874">
    <property type="entry name" value="B5"/>
    <property type="match status" value="1"/>
</dbReference>
<proteinExistence type="inferred from homology"/>
<dbReference type="InterPro" id="IPR041616">
    <property type="entry name" value="PheRS_beta_core"/>
</dbReference>
<dbReference type="FunFam" id="3.30.56.10:FF:000002">
    <property type="entry name" value="Phenylalanine--tRNA ligase beta subunit"/>
    <property type="match status" value="1"/>
</dbReference>
<keyword evidence="10" id="KW-0479">Metal-binding</keyword>
<dbReference type="InterPro" id="IPR005147">
    <property type="entry name" value="tRNA_synthase_B5-dom"/>
</dbReference>
<dbReference type="InterPro" id="IPR004532">
    <property type="entry name" value="Phe-tRNA-ligase_IIc_bsu_bact"/>
</dbReference>
<dbReference type="GO" id="GO:0004826">
    <property type="term" value="F:phenylalanine-tRNA ligase activity"/>
    <property type="evidence" value="ECO:0007669"/>
    <property type="project" value="UniProtKB-EC"/>
</dbReference>
<dbReference type="EMBL" id="CABM01000043">
    <property type="protein sequence ID" value="CBH97525.1"/>
    <property type="molecule type" value="Genomic_DNA"/>
</dbReference>
<dbReference type="EC" id="6.1.1.20" evidence="5"/>
<dbReference type="SUPFAM" id="SSF50249">
    <property type="entry name" value="Nucleic acid-binding proteins"/>
    <property type="match status" value="1"/>
</dbReference>
<keyword evidence="7" id="KW-0963">Cytoplasm</keyword>
<comment type="catalytic activity">
    <reaction evidence="18">
        <text>tRNA(Phe) + L-phenylalanine + ATP = L-phenylalanyl-tRNA(Phe) + AMP + diphosphate + H(+)</text>
        <dbReference type="Rhea" id="RHEA:19413"/>
        <dbReference type="Rhea" id="RHEA-COMP:9668"/>
        <dbReference type="Rhea" id="RHEA-COMP:9699"/>
        <dbReference type="ChEBI" id="CHEBI:15378"/>
        <dbReference type="ChEBI" id="CHEBI:30616"/>
        <dbReference type="ChEBI" id="CHEBI:33019"/>
        <dbReference type="ChEBI" id="CHEBI:58095"/>
        <dbReference type="ChEBI" id="CHEBI:78442"/>
        <dbReference type="ChEBI" id="CHEBI:78531"/>
        <dbReference type="ChEBI" id="CHEBI:456215"/>
        <dbReference type="EC" id="6.1.1.20"/>
    </reaction>
</comment>
<dbReference type="Gene3D" id="3.50.40.10">
    <property type="entry name" value="Phenylalanyl-trna Synthetase, Chain B, domain 3"/>
    <property type="match status" value="1"/>
</dbReference>
<evidence type="ECO:0000256" key="2">
    <source>
        <dbReference type="ARBA" id="ARBA00004496"/>
    </source>
</evidence>
<dbReference type="SMART" id="SM00896">
    <property type="entry name" value="FDX-ACB"/>
    <property type="match status" value="1"/>
</dbReference>
<comment type="caution">
    <text evidence="22">The sequence shown here is derived from an EMBL/GenBank/DDBJ whole genome shotgun (WGS) entry which is preliminary data.</text>
</comment>
<dbReference type="InterPro" id="IPR045864">
    <property type="entry name" value="aa-tRNA-synth_II/BPL/LPL"/>
</dbReference>
<organism evidence="22">
    <name type="scientific">mine drainage metagenome</name>
    <dbReference type="NCBI Taxonomy" id="410659"/>
    <lineage>
        <taxon>unclassified sequences</taxon>
        <taxon>metagenomes</taxon>
        <taxon>ecological metagenomes</taxon>
    </lineage>
</organism>
<evidence type="ECO:0000256" key="10">
    <source>
        <dbReference type="ARBA" id="ARBA00022723"/>
    </source>
</evidence>
<evidence type="ECO:0000256" key="18">
    <source>
        <dbReference type="ARBA" id="ARBA00049255"/>
    </source>
</evidence>
<dbReference type="Gene3D" id="3.30.70.380">
    <property type="entry name" value="Ferrodoxin-fold anticodon-binding domain"/>
    <property type="match status" value="1"/>
</dbReference>
<evidence type="ECO:0000256" key="5">
    <source>
        <dbReference type="ARBA" id="ARBA00012814"/>
    </source>
</evidence>
<dbReference type="GO" id="GO:0005524">
    <property type="term" value="F:ATP binding"/>
    <property type="evidence" value="ECO:0007669"/>
    <property type="project" value="UniProtKB-KW"/>
</dbReference>
<comment type="similarity">
    <text evidence="3">Belongs to the phenylalanyl-tRNA synthetase beta subunit family. Type 1 subfamily.</text>
</comment>
<keyword evidence="9 22" id="KW-0436">Ligase</keyword>
<evidence type="ECO:0000256" key="13">
    <source>
        <dbReference type="ARBA" id="ARBA00022842"/>
    </source>
</evidence>
<dbReference type="PROSITE" id="PS51483">
    <property type="entry name" value="B5"/>
    <property type="match status" value="1"/>
</dbReference>
<keyword evidence="8" id="KW-0820">tRNA-binding</keyword>
<dbReference type="GO" id="GO:0000287">
    <property type="term" value="F:magnesium ion binding"/>
    <property type="evidence" value="ECO:0007669"/>
    <property type="project" value="InterPro"/>
</dbReference>
<gene>
    <name evidence="22" type="ORF">CARN2_2997</name>
</gene>
<name>E6PRH0_9ZZZZ</name>
<evidence type="ECO:0000256" key="8">
    <source>
        <dbReference type="ARBA" id="ARBA00022555"/>
    </source>
</evidence>
<evidence type="ECO:0000256" key="7">
    <source>
        <dbReference type="ARBA" id="ARBA00022490"/>
    </source>
</evidence>
<dbReference type="CDD" id="cd00769">
    <property type="entry name" value="PheRS_beta_core"/>
    <property type="match status" value="1"/>
</dbReference>
<evidence type="ECO:0000256" key="15">
    <source>
        <dbReference type="ARBA" id="ARBA00022917"/>
    </source>
</evidence>
<comment type="subunit">
    <text evidence="4">Tetramer of two alpha and two beta subunits.</text>
</comment>
<dbReference type="SUPFAM" id="SSF54991">
    <property type="entry name" value="Anticodon-binding domain of PheRS"/>
    <property type="match status" value="1"/>
</dbReference>
<dbReference type="Gene3D" id="3.30.56.10">
    <property type="match status" value="2"/>
</dbReference>
<evidence type="ECO:0000256" key="9">
    <source>
        <dbReference type="ARBA" id="ARBA00022598"/>
    </source>
</evidence>
<feature type="domain" description="FDX-ACB" evidence="20">
    <location>
        <begin position="711"/>
        <end position="809"/>
    </location>
</feature>
<dbReference type="GO" id="GO:0000049">
    <property type="term" value="F:tRNA binding"/>
    <property type="evidence" value="ECO:0007669"/>
    <property type="project" value="UniProtKB-KW"/>
</dbReference>
<keyword evidence="11" id="KW-0547">Nucleotide-binding</keyword>
<evidence type="ECO:0000256" key="16">
    <source>
        <dbReference type="ARBA" id="ARBA00023146"/>
    </source>
</evidence>
<dbReference type="Pfam" id="PF01588">
    <property type="entry name" value="tRNA_bind"/>
    <property type="match status" value="1"/>
</dbReference>
<feature type="domain" description="TRNA-binding" evidence="19">
    <location>
        <begin position="39"/>
        <end position="154"/>
    </location>
</feature>
<dbReference type="Gene3D" id="3.30.930.10">
    <property type="entry name" value="Bira Bifunctional Protein, Domain 2"/>
    <property type="match status" value="1"/>
</dbReference>
<dbReference type="SUPFAM" id="SSF46955">
    <property type="entry name" value="Putative DNA-binding domain"/>
    <property type="match status" value="1"/>
</dbReference>
<evidence type="ECO:0000256" key="6">
    <source>
        <dbReference type="ARBA" id="ARBA00017032"/>
    </source>
</evidence>
<keyword evidence="15" id="KW-0648">Protein biosynthesis</keyword>
<dbReference type="InterPro" id="IPR020825">
    <property type="entry name" value="Phe-tRNA_synthase-like_B3/B4"/>
</dbReference>
<evidence type="ECO:0000259" key="19">
    <source>
        <dbReference type="PROSITE" id="PS50886"/>
    </source>
</evidence>
<evidence type="ECO:0000259" key="21">
    <source>
        <dbReference type="PROSITE" id="PS51483"/>
    </source>
</evidence>
<dbReference type="PROSITE" id="PS50886">
    <property type="entry name" value="TRBD"/>
    <property type="match status" value="1"/>
</dbReference>
<dbReference type="SMART" id="SM00873">
    <property type="entry name" value="B3_4"/>
    <property type="match status" value="1"/>
</dbReference>
<dbReference type="Pfam" id="PF03484">
    <property type="entry name" value="B5"/>
    <property type="match status" value="1"/>
</dbReference>
<accession>E6PRH0</accession>
<dbReference type="SUPFAM" id="SSF55681">
    <property type="entry name" value="Class II aaRS and biotin synthetases"/>
    <property type="match status" value="1"/>
</dbReference>
<dbReference type="CDD" id="cd02796">
    <property type="entry name" value="tRNA_bind_bactPheRS"/>
    <property type="match status" value="1"/>
</dbReference>
<dbReference type="PANTHER" id="PTHR10947:SF0">
    <property type="entry name" value="PHENYLALANINE--TRNA LIGASE BETA SUBUNIT"/>
    <property type="match status" value="1"/>
</dbReference>
<evidence type="ECO:0000256" key="11">
    <source>
        <dbReference type="ARBA" id="ARBA00022741"/>
    </source>
</evidence>
<dbReference type="Pfam" id="PF03483">
    <property type="entry name" value="B3_4"/>
    <property type="match status" value="1"/>
</dbReference>
<dbReference type="InterPro" id="IPR005146">
    <property type="entry name" value="B3/B4_tRNA-bd"/>
</dbReference>
<dbReference type="InterPro" id="IPR033714">
    <property type="entry name" value="tRNA_bind_bactPheRS"/>
</dbReference>
<keyword evidence="12" id="KW-0067">ATP-binding</keyword>
<sequence>MQVPESWLRQFCNPDLSSEQIADRLTMAGLEVEDMQAAAPAFSGVVVGEVVKVEPHPNADRLRVCQVQVGQAEALQIVCGAPNVALGMKAPCALLGAVLPPSAADGKPLQITAATMRGVTSQGMLCSAKELGLSSDHAGLLALPQELKTGQGLRQALDLDDCVFTIKLTPNLGHCLSVLGVARELAAVTGTSLVQPSFPPVIPALDEVLPVRIEAAELCGRFSGRVIRGVNAQAPTPAWMRQRLERAGQRSISALVDISNYVMLELGRPSHVFDLDKIEGGLEVRWGRAGESLKLLNGQTVEVDAQVGVIAAGRCIESLAGIMGGDATAVSLDTRNVYVEAAFWWPDAVRGRARRYNFSTDAGMRFERGVDAATTTQHAEHITRLILDICGGQPGPLDDHILQLPEREPVRMRAARCERIMGMSIGVDRMADVFTRLGLPFQQEGSGADVAFRVTPPSYRFDLEIEEDLIEEVARIHGYANIPTVPPLAQVRMLPAPEGRRSQHALRELLAARAYQETINFSFAEPEWETDLVGNFQPIQLLNPIAAQASVMRSSLLGGLLQALRLNLSHKARRVRLFELGRVFMRDTRAADAAQPAGIAQPMRVGGLAYGPVWPMQWAQAERLVDFFDVKNDIEQLCAGAGLLSFEPLVHPALHPGRSAAVLLNGQAVGILGEVHPRWMQKYALPHAPVVFELDAMALQSQAMPTIRPVARAPAILRDLSFVMDRTIPAARILQVVRGARTSDARCGIVQDVELFDVFLPQHEEGKTRKSVALRLTLQAAETLTDMQADAASEGVIEAMRRTLGANLRN</sequence>
<evidence type="ECO:0000256" key="1">
    <source>
        <dbReference type="ARBA" id="ARBA00001946"/>
    </source>
</evidence>
<evidence type="ECO:0000313" key="22">
    <source>
        <dbReference type="EMBL" id="CBH97525.1"/>
    </source>
</evidence>
<evidence type="ECO:0000256" key="14">
    <source>
        <dbReference type="ARBA" id="ARBA00022884"/>
    </source>
</evidence>
<dbReference type="SUPFAM" id="SSF56037">
    <property type="entry name" value="PheT/TilS domain"/>
    <property type="match status" value="1"/>
</dbReference>
<dbReference type="GO" id="GO:0009328">
    <property type="term" value="C:phenylalanine-tRNA ligase complex"/>
    <property type="evidence" value="ECO:0007669"/>
    <property type="project" value="TreeGrafter"/>
</dbReference>
<evidence type="ECO:0000256" key="12">
    <source>
        <dbReference type="ARBA" id="ARBA00022840"/>
    </source>
</evidence>
<dbReference type="Gene3D" id="2.40.50.140">
    <property type="entry name" value="Nucleic acid-binding proteins"/>
    <property type="match status" value="1"/>
</dbReference>
<feature type="domain" description="B5" evidence="21">
    <location>
        <begin position="405"/>
        <end position="484"/>
    </location>
</feature>
<dbReference type="InterPro" id="IPR009061">
    <property type="entry name" value="DNA-bd_dom_put_sf"/>
</dbReference>
<evidence type="ECO:0000256" key="4">
    <source>
        <dbReference type="ARBA" id="ARBA00011209"/>
    </source>
</evidence>
<dbReference type="InterPro" id="IPR036690">
    <property type="entry name" value="Fdx_antiC-bd_sf"/>
</dbReference>
<dbReference type="Pfam" id="PF17759">
    <property type="entry name" value="tRNA_synthFbeta"/>
    <property type="match status" value="1"/>
</dbReference>
<evidence type="ECO:0000256" key="3">
    <source>
        <dbReference type="ARBA" id="ARBA00008653"/>
    </source>
</evidence>
<dbReference type="NCBIfam" id="TIGR00472">
    <property type="entry name" value="pheT_bact"/>
    <property type="match status" value="1"/>
</dbReference>
<dbReference type="InterPro" id="IPR045060">
    <property type="entry name" value="Phe-tRNA-ligase_IIc_bsu"/>
</dbReference>
<dbReference type="HAMAP" id="MF_00283">
    <property type="entry name" value="Phe_tRNA_synth_beta1"/>
    <property type="match status" value="1"/>
</dbReference>
<protein>
    <recommendedName>
        <fullName evidence="6">Phenylalanine--tRNA ligase beta subunit</fullName>
        <ecNumber evidence="5">6.1.1.20</ecNumber>
    </recommendedName>
    <alternativeName>
        <fullName evidence="17">Phenylalanyl-tRNA synthetase beta subunit</fullName>
    </alternativeName>
</protein>
<dbReference type="InterPro" id="IPR012340">
    <property type="entry name" value="NA-bd_OB-fold"/>
</dbReference>
<reference evidence="22" key="1">
    <citation type="submission" date="2009-10" db="EMBL/GenBank/DDBJ databases">
        <title>Diversity of trophic interactions inside an arsenic-rich microbial ecosystem.</title>
        <authorList>
            <person name="Bertin P.N."/>
            <person name="Heinrich-Salmeron A."/>
            <person name="Pelletier E."/>
            <person name="Goulhen-Chollet F."/>
            <person name="Arsene-Ploetze F."/>
            <person name="Gallien S."/>
            <person name="Calteau A."/>
            <person name="Vallenet D."/>
            <person name="Casiot C."/>
            <person name="Chane-Woon-Ming B."/>
            <person name="Giloteaux L."/>
            <person name="Barakat M."/>
            <person name="Bonnefoy V."/>
            <person name="Bruneel O."/>
            <person name="Chandler M."/>
            <person name="Cleiss J."/>
            <person name="Duran R."/>
            <person name="Elbaz-Poulichet F."/>
            <person name="Fonknechten N."/>
            <person name="Lauga B."/>
            <person name="Mornico D."/>
            <person name="Ortet P."/>
            <person name="Schaeffer C."/>
            <person name="Siguier P."/>
            <person name="Alexander Thil Smith A."/>
            <person name="Van Dorsselaer A."/>
            <person name="Weissenbach J."/>
            <person name="Medigue C."/>
            <person name="Le Paslier D."/>
        </authorList>
    </citation>
    <scope>NUCLEOTIDE SEQUENCE</scope>
</reference>
<keyword evidence="14" id="KW-0694">RNA-binding</keyword>
<keyword evidence="13" id="KW-0460">Magnesium</keyword>
<dbReference type="Pfam" id="PF03147">
    <property type="entry name" value="FDX-ACB"/>
    <property type="match status" value="1"/>
</dbReference>
<dbReference type="PROSITE" id="PS51447">
    <property type="entry name" value="FDX_ACB"/>
    <property type="match status" value="1"/>
</dbReference>
<dbReference type="GO" id="GO:0006432">
    <property type="term" value="P:phenylalanyl-tRNA aminoacylation"/>
    <property type="evidence" value="ECO:0007669"/>
    <property type="project" value="InterPro"/>
</dbReference>
<dbReference type="InterPro" id="IPR002547">
    <property type="entry name" value="tRNA-bd_dom"/>
</dbReference>
<evidence type="ECO:0000259" key="20">
    <source>
        <dbReference type="PROSITE" id="PS51447"/>
    </source>
</evidence>
<dbReference type="AlphaFoldDB" id="E6PRH0"/>
<comment type="subcellular location">
    <subcellularLocation>
        <location evidence="2">Cytoplasm</location>
    </subcellularLocation>
</comment>
<evidence type="ECO:0000256" key="17">
    <source>
        <dbReference type="ARBA" id="ARBA00033189"/>
    </source>
</evidence>
<dbReference type="FunFam" id="2.40.50.140:FF:000045">
    <property type="entry name" value="Phenylalanine--tRNA ligase beta subunit"/>
    <property type="match status" value="1"/>
</dbReference>
<dbReference type="PANTHER" id="PTHR10947">
    <property type="entry name" value="PHENYLALANYL-TRNA SYNTHETASE BETA CHAIN AND LEUCINE-RICH REPEAT-CONTAINING PROTEIN 47"/>
    <property type="match status" value="1"/>
</dbReference>
<dbReference type="InterPro" id="IPR005121">
    <property type="entry name" value="Fdx_antiC-bd"/>
</dbReference>
<dbReference type="NCBIfam" id="NF045760">
    <property type="entry name" value="YtpR"/>
    <property type="match status" value="1"/>
</dbReference>
<comment type="cofactor">
    <cofactor evidence="1">
        <name>Mg(2+)</name>
        <dbReference type="ChEBI" id="CHEBI:18420"/>
    </cofactor>
</comment>
<keyword evidence="16 22" id="KW-0030">Aminoacyl-tRNA synthetase</keyword>